<dbReference type="RefSeq" id="WP_345080221.1">
    <property type="nucleotide sequence ID" value="NZ_BAABFA010000008.1"/>
</dbReference>
<reference evidence="3" key="1">
    <citation type="journal article" date="2019" name="Int. J. Syst. Evol. Microbiol.">
        <title>The Global Catalogue of Microorganisms (GCM) 10K type strain sequencing project: providing services to taxonomists for standard genome sequencing and annotation.</title>
        <authorList>
            <consortium name="The Broad Institute Genomics Platform"/>
            <consortium name="The Broad Institute Genome Sequencing Center for Infectious Disease"/>
            <person name="Wu L."/>
            <person name="Ma J."/>
        </authorList>
    </citation>
    <scope>NUCLEOTIDE SEQUENCE [LARGE SCALE GENOMIC DNA]</scope>
    <source>
        <strain evidence="3">JCM 32105</strain>
    </source>
</reference>
<feature type="transmembrane region" description="Helical" evidence="1">
    <location>
        <begin position="111"/>
        <end position="130"/>
    </location>
</feature>
<keyword evidence="1" id="KW-0812">Transmembrane</keyword>
<evidence type="ECO:0000256" key="1">
    <source>
        <dbReference type="SAM" id="Phobius"/>
    </source>
</evidence>
<accession>A0ABP8NCP1</accession>
<organism evidence="2 3">
    <name type="scientific">Nemorincola caseinilytica</name>
    <dbReference type="NCBI Taxonomy" id="2054315"/>
    <lineage>
        <taxon>Bacteria</taxon>
        <taxon>Pseudomonadati</taxon>
        <taxon>Bacteroidota</taxon>
        <taxon>Chitinophagia</taxon>
        <taxon>Chitinophagales</taxon>
        <taxon>Chitinophagaceae</taxon>
        <taxon>Nemorincola</taxon>
    </lineage>
</organism>
<sequence length="147" mass="16785">MFIIYSANFAGSSLITAMSHIMDTPHISAPLRKVENLHILLWLIKDTCWALVWRPGGMLMILPTVGVAFYLMARSRHDRTELYHNIAVCMWILANSSWMTGEFYNYDLRPLAVGFFSIGLLVLLVYYIFLSRRGTAVKKPEQAAIDN</sequence>
<comment type="caution">
    <text evidence="2">The sequence shown here is derived from an EMBL/GenBank/DDBJ whole genome shotgun (WGS) entry which is preliminary data.</text>
</comment>
<evidence type="ECO:0000313" key="3">
    <source>
        <dbReference type="Proteomes" id="UP001500067"/>
    </source>
</evidence>
<keyword evidence="1" id="KW-0472">Membrane</keyword>
<keyword evidence="3" id="KW-1185">Reference proteome</keyword>
<feature type="transmembrane region" description="Helical" evidence="1">
    <location>
        <begin position="82"/>
        <end position="99"/>
    </location>
</feature>
<gene>
    <name evidence="2" type="ORF">GCM10023093_12610</name>
</gene>
<dbReference type="Proteomes" id="UP001500067">
    <property type="component" value="Unassembled WGS sequence"/>
</dbReference>
<proteinExistence type="predicted"/>
<protein>
    <submittedName>
        <fullName evidence="2">Uncharacterized protein</fullName>
    </submittedName>
</protein>
<evidence type="ECO:0000313" key="2">
    <source>
        <dbReference type="EMBL" id="GAA4463645.1"/>
    </source>
</evidence>
<name>A0ABP8NCP1_9BACT</name>
<keyword evidence="1" id="KW-1133">Transmembrane helix</keyword>
<feature type="transmembrane region" description="Helical" evidence="1">
    <location>
        <begin position="51"/>
        <end position="70"/>
    </location>
</feature>
<dbReference type="EMBL" id="BAABFA010000008">
    <property type="protein sequence ID" value="GAA4463645.1"/>
    <property type="molecule type" value="Genomic_DNA"/>
</dbReference>